<evidence type="ECO:0000313" key="3">
    <source>
        <dbReference type="Proteomes" id="UP000004810"/>
    </source>
</evidence>
<gene>
    <name evidence="2" type="ORF">WUBG_18805</name>
</gene>
<protein>
    <submittedName>
        <fullName evidence="2">Uncharacterized protein</fullName>
    </submittedName>
</protein>
<evidence type="ECO:0000313" key="2">
    <source>
        <dbReference type="EMBL" id="EJW70289.1"/>
    </source>
</evidence>
<feature type="region of interest" description="Disordered" evidence="1">
    <location>
        <begin position="32"/>
        <end position="65"/>
    </location>
</feature>
<proteinExistence type="predicted"/>
<dbReference type="EMBL" id="ADBV01022587">
    <property type="protein sequence ID" value="EJW70289.1"/>
    <property type="molecule type" value="Genomic_DNA"/>
</dbReference>
<feature type="compositionally biased region" description="Polar residues" evidence="1">
    <location>
        <begin position="32"/>
        <end position="49"/>
    </location>
</feature>
<accession>J9E4I5</accession>
<reference evidence="3" key="1">
    <citation type="submission" date="2012-08" db="EMBL/GenBank/DDBJ databases">
        <title>The Genome Sequence of Wuchereria bancrofti.</title>
        <authorList>
            <person name="Nutman T.B."/>
            <person name="Fink D.L."/>
            <person name="Russ C."/>
            <person name="Young S."/>
            <person name="Zeng Q."/>
            <person name="Koehrsen M."/>
            <person name="Alvarado L."/>
            <person name="Berlin A."/>
            <person name="Chapman S.B."/>
            <person name="Chen Z."/>
            <person name="Freedman E."/>
            <person name="Gellesch M."/>
            <person name="Goldberg J."/>
            <person name="Griggs A."/>
            <person name="Gujja S."/>
            <person name="Heilman E.R."/>
            <person name="Heiman D."/>
            <person name="Hepburn T."/>
            <person name="Howarth C."/>
            <person name="Jen D."/>
            <person name="Larson L."/>
            <person name="Lewis B."/>
            <person name="Mehta T."/>
            <person name="Park D."/>
            <person name="Pearson M."/>
            <person name="Roberts A."/>
            <person name="Saif S."/>
            <person name="Shea T."/>
            <person name="Shenoy N."/>
            <person name="Sisk P."/>
            <person name="Stolte C."/>
            <person name="Sykes S."/>
            <person name="Walk T."/>
            <person name="White J."/>
            <person name="Yandava C."/>
            <person name="Haas B."/>
            <person name="Henn M.R."/>
            <person name="Nusbaum C."/>
            <person name="Birren B."/>
        </authorList>
    </citation>
    <scope>NUCLEOTIDE SEQUENCE [LARGE SCALE GENOMIC DNA]</scope>
    <source>
        <strain evidence="3">NA</strain>
    </source>
</reference>
<dbReference type="Proteomes" id="UP000004810">
    <property type="component" value="Unassembled WGS sequence"/>
</dbReference>
<organism evidence="2 3">
    <name type="scientific">Wuchereria bancrofti</name>
    <dbReference type="NCBI Taxonomy" id="6293"/>
    <lineage>
        <taxon>Eukaryota</taxon>
        <taxon>Metazoa</taxon>
        <taxon>Ecdysozoa</taxon>
        <taxon>Nematoda</taxon>
        <taxon>Chromadorea</taxon>
        <taxon>Rhabditida</taxon>
        <taxon>Spirurina</taxon>
        <taxon>Spiruromorpha</taxon>
        <taxon>Filarioidea</taxon>
        <taxon>Onchocercidae</taxon>
        <taxon>Wuchereria</taxon>
    </lineage>
</organism>
<feature type="compositionally biased region" description="Low complexity" evidence="1">
    <location>
        <begin position="55"/>
        <end position="65"/>
    </location>
</feature>
<comment type="caution">
    <text evidence="2">The sequence shown here is derived from an EMBL/GenBank/DDBJ whole genome shotgun (WGS) entry which is preliminary data.</text>
</comment>
<dbReference type="AlphaFoldDB" id="J9E4I5"/>
<evidence type="ECO:0000256" key="1">
    <source>
        <dbReference type="SAM" id="MobiDB-lite"/>
    </source>
</evidence>
<name>J9E4I5_WUCBA</name>
<feature type="non-terminal residue" evidence="2">
    <location>
        <position position="1"/>
    </location>
</feature>
<sequence>ISPENNFRNGIRCNNLLDQKEQNVKKFLNIPKISSSDPASNIRRQYQSDNESKKFNYNKANKFNE</sequence>